<dbReference type="InParanoid" id="A0A061GGM3"/>
<evidence type="ECO:0000256" key="1">
    <source>
        <dbReference type="SAM" id="MobiDB-lite"/>
    </source>
</evidence>
<dbReference type="HOGENOM" id="CLU_585831_0_0_1"/>
<dbReference type="PANTHER" id="PTHR46033:SF80">
    <property type="entry name" value="PROTEIN MAIN-LIKE 2-LIKE"/>
    <property type="match status" value="1"/>
</dbReference>
<accession>A0A061GGM3</accession>
<evidence type="ECO:0000313" key="2">
    <source>
        <dbReference type="EMBL" id="EOY28578.1"/>
    </source>
</evidence>
<feature type="region of interest" description="Disordered" evidence="1">
    <location>
        <begin position="347"/>
        <end position="374"/>
    </location>
</feature>
<dbReference type="Proteomes" id="UP000026915">
    <property type="component" value="Chromosome 6"/>
</dbReference>
<reference evidence="2 3" key="1">
    <citation type="journal article" date="2013" name="Genome Biol.">
        <title>The genome sequence of the most widely cultivated cacao type and its use to identify candidate genes regulating pod color.</title>
        <authorList>
            <person name="Motamayor J.C."/>
            <person name="Mockaitis K."/>
            <person name="Schmutz J."/>
            <person name="Haiminen N."/>
            <person name="Iii D.L."/>
            <person name="Cornejo O."/>
            <person name="Findley S.D."/>
            <person name="Zheng P."/>
            <person name="Utro F."/>
            <person name="Royaert S."/>
            <person name="Saski C."/>
            <person name="Jenkins J."/>
            <person name="Podicheti R."/>
            <person name="Zhao M."/>
            <person name="Scheffler B.E."/>
            <person name="Stack J.C."/>
            <person name="Feltus F.A."/>
            <person name="Mustiga G.M."/>
            <person name="Amores F."/>
            <person name="Phillips W."/>
            <person name="Marelli J.P."/>
            <person name="May G.D."/>
            <person name="Shapiro H."/>
            <person name="Ma J."/>
            <person name="Bustamante C.D."/>
            <person name="Schnell R.J."/>
            <person name="Main D."/>
            <person name="Gilbert D."/>
            <person name="Parida L."/>
            <person name="Kuhn D.N."/>
        </authorList>
    </citation>
    <scope>NUCLEOTIDE SEQUENCE [LARGE SCALE GENOMIC DNA]</scope>
    <source>
        <strain evidence="3">cv. Matina 1-6</strain>
    </source>
</reference>
<proteinExistence type="predicted"/>
<sequence>MKLLEKEEKIVFGKRFVPDKLMNIPLSPLDMIGIVYAQKRLRIKEVVLKNPSYVKLLSSAGILDVIRITSKLNIRREKRIDVWRAIFARWSTFSHTMTTAWGEFTFTLEDVCVLLELPCIGKDDFHSIKLSEEEMCLWERFGTCAPVPNAYPFASFFMNNPLSRNNYRAWAWHDRLPRGNVLEVMDVTKEFNPRPYVQPINGFGDLEIYYDRHPLQSGRMSSQAFDRVGIHTSRWFAYWMECIEEWGSFIMPLTNPRACLYTLSISNPNVSLRLISLKKKRNVNEEEDDAPCALTHQTKHVHRNAIRDEVVLDTETILAVEVVLESTPNVEVIHDVGVDTDDVRAIPMTPHASSSPVPKHRDASSASGTQVAHTEQSGKKVDFHGFQVSLEALAIAHAPLMSTSLEELQQMLQDFDDACNFGFKLECLSDCRSKAKIFLNKSSLKNELEDIAVKIALLKKREAEVQK</sequence>
<dbReference type="InterPro" id="IPR044824">
    <property type="entry name" value="MAIN-like"/>
</dbReference>
<dbReference type="PANTHER" id="PTHR46033">
    <property type="entry name" value="PROTEIN MAIN-LIKE 2"/>
    <property type="match status" value="1"/>
</dbReference>
<evidence type="ECO:0000313" key="3">
    <source>
        <dbReference type="Proteomes" id="UP000026915"/>
    </source>
</evidence>
<dbReference type="STRING" id="3641.A0A061GGM3"/>
<dbReference type="GO" id="GO:0010073">
    <property type="term" value="P:meristem maintenance"/>
    <property type="evidence" value="ECO:0007669"/>
    <property type="project" value="InterPro"/>
</dbReference>
<organism evidence="2 3">
    <name type="scientific">Theobroma cacao</name>
    <name type="common">Cacao</name>
    <name type="synonym">Cocoa</name>
    <dbReference type="NCBI Taxonomy" id="3641"/>
    <lineage>
        <taxon>Eukaryota</taxon>
        <taxon>Viridiplantae</taxon>
        <taxon>Streptophyta</taxon>
        <taxon>Embryophyta</taxon>
        <taxon>Tracheophyta</taxon>
        <taxon>Spermatophyta</taxon>
        <taxon>Magnoliopsida</taxon>
        <taxon>eudicotyledons</taxon>
        <taxon>Gunneridae</taxon>
        <taxon>Pentapetalae</taxon>
        <taxon>rosids</taxon>
        <taxon>malvids</taxon>
        <taxon>Malvales</taxon>
        <taxon>Malvaceae</taxon>
        <taxon>Byttnerioideae</taxon>
        <taxon>Theobroma</taxon>
    </lineage>
</organism>
<evidence type="ECO:0008006" key="4">
    <source>
        <dbReference type="Google" id="ProtNLM"/>
    </source>
</evidence>
<dbReference type="AlphaFoldDB" id="A0A061GGM3"/>
<gene>
    <name evidence="2" type="ORF">TCM_030125</name>
</gene>
<dbReference type="EMBL" id="CM001884">
    <property type="protein sequence ID" value="EOY28578.1"/>
    <property type="molecule type" value="Genomic_DNA"/>
</dbReference>
<dbReference type="Gramene" id="EOY28578">
    <property type="protein sequence ID" value="EOY28578"/>
    <property type="gene ID" value="TCM_030125"/>
</dbReference>
<keyword evidence="3" id="KW-1185">Reference proteome</keyword>
<protein>
    <recommendedName>
        <fullName evidence="4">Aminotransferase-like plant mobile domain-containing protein</fullName>
    </recommendedName>
</protein>
<name>A0A061GGM3_THECC</name>
<feature type="compositionally biased region" description="Polar residues" evidence="1">
    <location>
        <begin position="364"/>
        <end position="374"/>
    </location>
</feature>